<name>A0A7X0X9I6_9LIST</name>
<dbReference type="Proteomes" id="UP000561617">
    <property type="component" value="Unassembled WGS sequence"/>
</dbReference>
<feature type="region of interest" description="Disordered" evidence="1">
    <location>
        <begin position="1"/>
        <end position="23"/>
    </location>
</feature>
<gene>
    <name evidence="2" type="ORF">HCJ38_13945</name>
</gene>
<reference evidence="2 3" key="1">
    <citation type="submission" date="2020-03" db="EMBL/GenBank/DDBJ databases">
        <title>Soil Listeria distribution.</title>
        <authorList>
            <person name="Liao J."/>
            <person name="Wiedmann M."/>
        </authorList>
    </citation>
    <scope>NUCLEOTIDE SEQUENCE [LARGE SCALE GENOMIC DNA]</scope>
    <source>
        <strain evidence="2 3">FSL L7-1554</strain>
    </source>
</reference>
<sequence>MKQDRSSFDTKNDKEESFTPLVKQAQKVRRKTIEISGEENFDNSAFKISNEQSKNQFEQPKGFPSPMQHSYSKKRGRPVEITDDRFKVTKPKKISPALESKLSVLQDYMVEFQDTTGRITFEMIVATLTDSYISHRLGVAKEEHIQKEIQEMFDKLK</sequence>
<protein>
    <submittedName>
        <fullName evidence="2">Uncharacterized protein</fullName>
    </submittedName>
</protein>
<evidence type="ECO:0000313" key="3">
    <source>
        <dbReference type="Proteomes" id="UP000561617"/>
    </source>
</evidence>
<dbReference type="AlphaFoldDB" id="A0A7X0X9I6"/>
<proteinExistence type="predicted"/>
<dbReference type="RefSeq" id="WP_185381598.1">
    <property type="nucleotide sequence ID" value="NZ_JAASTW010000025.1"/>
</dbReference>
<feature type="compositionally biased region" description="Basic and acidic residues" evidence="1">
    <location>
        <begin position="1"/>
        <end position="17"/>
    </location>
</feature>
<accession>A0A7X0X9I6</accession>
<dbReference type="EMBL" id="JAASTW010000025">
    <property type="protein sequence ID" value="MBC1490090.1"/>
    <property type="molecule type" value="Genomic_DNA"/>
</dbReference>
<comment type="caution">
    <text evidence="2">The sequence shown here is derived from an EMBL/GenBank/DDBJ whole genome shotgun (WGS) entry which is preliminary data.</text>
</comment>
<organism evidence="2 3">
    <name type="scientific">Listeria immobilis</name>
    <dbReference type="NCBI Taxonomy" id="2713502"/>
    <lineage>
        <taxon>Bacteria</taxon>
        <taxon>Bacillati</taxon>
        <taxon>Bacillota</taxon>
        <taxon>Bacilli</taxon>
        <taxon>Bacillales</taxon>
        <taxon>Listeriaceae</taxon>
        <taxon>Listeria</taxon>
    </lineage>
</organism>
<evidence type="ECO:0000313" key="2">
    <source>
        <dbReference type="EMBL" id="MBC1490090.1"/>
    </source>
</evidence>
<evidence type="ECO:0000256" key="1">
    <source>
        <dbReference type="SAM" id="MobiDB-lite"/>
    </source>
</evidence>
<feature type="region of interest" description="Disordered" evidence="1">
    <location>
        <begin position="53"/>
        <end position="77"/>
    </location>
</feature>